<evidence type="ECO:0000313" key="1">
    <source>
        <dbReference type="EMBL" id="MPN20590.1"/>
    </source>
</evidence>
<accession>A0A645G3U7</accession>
<name>A0A645G3U7_9ZZZZ</name>
<sequence>MPERPSLSSVRFSGSWERLASPGSVEEPAKEEEICESASRICREPEIKLPALLLNCKSPSCKSAEPLTRSPAPSFNSSAPLANFPTPWFRSEMASVSFSKSPTISSAPAKSTCMERGIPEIWMPSMEKSRTVADRCRSASFFGMTIQFKAVLFPAAAIMASGARISLLAWLSSEMDTCSI</sequence>
<comment type="caution">
    <text evidence="1">The sequence shown here is derived from an EMBL/GenBank/DDBJ whole genome shotgun (WGS) entry which is preliminary data.</text>
</comment>
<gene>
    <name evidence="1" type="ORF">SDC9_167969</name>
</gene>
<protein>
    <submittedName>
        <fullName evidence="1">Uncharacterized protein</fullName>
    </submittedName>
</protein>
<dbReference type="AlphaFoldDB" id="A0A645G3U7"/>
<proteinExistence type="predicted"/>
<reference evidence="1" key="1">
    <citation type="submission" date="2019-08" db="EMBL/GenBank/DDBJ databases">
        <authorList>
            <person name="Kucharzyk K."/>
            <person name="Murdoch R.W."/>
            <person name="Higgins S."/>
            <person name="Loffler F."/>
        </authorList>
    </citation>
    <scope>NUCLEOTIDE SEQUENCE</scope>
</reference>
<dbReference type="EMBL" id="VSSQ01068395">
    <property type="protein sequence ID" value="MPN20590.1"/>
    <property type="molecule type" value="Genomic_DNA"/>
</dbReference>
<organism evidence="1">
    <name type="scientific">bioreactor metagenome</name>
    <dbReference type="NCBI Taxonomy" id="1076179"/>
    <lineage>
        <taxon>unclassified sequences</taxon>
        <taxon>metagenomes</taxon>
        <taxon>ecological metagenomes</taxon>
    </lineage>
</organism>